<accession>A0A1I2X9V2</accession>
<evidence type="ECO:0000256" key="2">
    <source>
        <dbReference type="SAM" id="Phobius"/>
    </source>
</evidence>
<feature type="compositionally biased region" description="Low complexity" evidence="1">
    <location>
        <begin position="137"/>
        <end position="151"/>
    </location>
</feature>
<feature type="region of interest" description="Disordered" evidence="1">
    <location>
        <begin position="66"/>
        <end position="100"/>
    </location>
</feature>
<feature type="compositionally biased region" description="Polar residues" evidence="1">
    <location>
        <begin position="169"/>
        <end position="180"/>
    </location>
</feature>
<organism evidence="3 4">
    <name type="scientific">Algoriphagus hitonicola</name>
    <dbReference type="NCBI Taxonomy" id="435880"/>
    <lineage>
        <taxon>Bacteria</taxon>
        <taxon>Pseudomonadati</taxon>
        <taxon>Bacteroidota</taxon>
        <taxon>Cytophagia</taxon>
        <taxon>Cytophagales</taxon>
        <taxon>Cyclobacteriaceae</taxon>
        <taxon>Algoriphagus</taxon>
    </lineage>
</organism>
<keyword evidence="4" id="KW-1185">Reference proteome</keyword>
<dbReference type="RefSeq" id="WP_092794103.1">
    <property type="nucleotide sequence ID" value="NZ_FOPC01000017.1"/>
</dbReference>
<proteinExistence type="predicted"/>
<reference evidence="4" key="1">
    <citation type="submission" date="2016-10" db="EMBL/GenBank/DDBJ databases">
        <authorList>
            <person name="Varghese N."/>
            <person name="Submissions S."/>
        </authorList>
    </citation>
    <scope>NUCLEOTIDE SEQUENCE [LARGE SCALE GENOMIC DNA]</scope>
    <source>
        <strain evidence="4">DSM 19315</strain>
    </source>
</reference>
<dbReference type="EMBL" id="FOPC01000017">
    <property type="protein sequence ID" value="SFH10182.1"/>
    <property type="molecule type" value="Genomic_DNA"/>
</dbReference>
<dbReference type="STRING" id="435880.SAMN04487988_11732"/>
<name>A0A1I2X9V2_9BACT</name>
<evidence type="ECO:0000313" key="3">
    <source>
        <dbReference type="EMBL" id="SFH10182.1"/>
    </source>
</evidence>
<dbReference type="OrthoDB" id="982063at2"/>
<gene>
    <name evidence="3" type="ORF">SAMN04487988_11732</name>
</gene>
<keyword evidence="2" id="KW-0472">Membrane</keyword>
<feature type="transmembrane region" description="Helical" evidence="2">
    <location>
        <begin position="106"/>
        <end position="126"/>
    </location>
</feature>
<feature type="region of interest" description="Disordered" evidence="1">
    <location>
        <begin position="134"/>
        <end position="192"/>
    </location>
</feature>
<evidence type="ECO:0000256" key="1">
    <source>
        <dbReference type="SAM" id="MobiDB-lite"/>
    </source>
</evidence>
<keyword evidence="2" id="KW-1133">Transmembrane helix</keyword>
<dbReference type="AlphaFoldDB" id="A0A1I2X9V2"/>
<protein>
    <recommendedName>
        <fullName evidence="5">Sporulation related domain-containing protein</fullName>
    </recommendedName>
</protein>
<evidence type="ECO:0000313" key="4">
    <source>
        <dbReference type="Proteomes" id="UP000199642"/>
    </source>
</evidence>
<sequence>MADKKSHTSQWLDPKDYGLPYVEVKPLADAVGLPSISEETESKEAEGEDLSAAALRAKMAQTVKPKVSHELLEEEDDFPQKEPIQEKIKETPKDAPVKEPKKKSNWAIYAVFIGILLISAVVWQLMKEDTADPRPIENNLAENSSEAEPSPGKNDANTSLNEEEEGVVNQDSSIQESSPVVESAPIEESGTTIEQSAVDSLIRVDSKATRPQYFIVVGSLPNERLAIEESSQYYDRVNELFLILPYEDVPNYRLAIGRFNSFTQANNQLEQIKDQYTEALWILKY</sequence>
<feature type="compositionally biased region" description="Basic and acidic residues" evidence="1">
    <location>
        <begin position="78"/>
        <end position="99"/>
    </location>
</feature>
<dbReference type="Proteomes" id="UP000199642">
    <property type="component" value="Unassembled WGS sequence"/>
</dbReference>
<evidence type="ECO:0008006" key="5">
    <source>
        <dbReference type="Google" id="ProtNLM"/>
    </source>
</evidence>
<keyword evidence="2" id="KW-0812">Transmembrane</keyword>